<dbReference type="InterPro" id="IPR010982">
    <property type="entry name" value="Lambda_DNA-bd_dom_sf"/>
</dbReference>
<accession>A0A6B3SW14</accession>
<dbReference type="GO" id="GO:0003677">
    <property type="term" value="F:DNA binding"/>
    <property type="evidence" value="ECO:0007669"/>
    <property type="project" value="InterPro"/>
</dbReference>
<dbReference type="Proteomes" id="UP000482155">
    <property type="component" value="Unassembled WGS sequence"/>
</dbReference>
<protein>
    <submittedName>
        <fullName evidence="1">Transcriptional regulator</fullName>
    </submittedName>
</protein>
<name>A0A6B3SW14_9BURK</name>
<evidence type="ECO:0000313" key="2">
    <source>
        <dbReference type="Proteomes" id="UP000482155"/>
    </source>
</evidence>
<comment type="caution">
    <text evidence="1">The sequence shown here is derived from an EMBL/GenBank/DDBJ whole genome shotgun (WGS) entry which is preliminary data.</text>
</comment>
<keyword evidence="2" id="KW-1185">Reference proteome</keyword>
<reference evidence="1 2" key="1">
    <citation type="submission" date="2020-02" db="EMBL/GenBank/DDBJ databases">
        <authorList>
            <person name="Kim M.K."/>
        </authorList>
    </citation>
    <scope>NUCLEOTIDE SEQUENCE [LARGE SCALE GENOMIC DNA]</scope>
    <source>
        <strain evidence="1 2">17J57-3</strain>
    </source>
</reference>
<organism evidence="1 2">
    <name type="scientific">Noviherbaspirillum galbum</name>
    <dbReference type="NCBI Taxonomy" id="2709383"/>
    <lineage>
        <taxon>Bacteria</taxon>
        <taxon>Pseudomonadati</taxon>
        <taxon>Pseudomonadota</taxon>
        <taxon>Betaproteobacteria</taxon>
        <taxon>Burkholderiales</taxon>
        <taxon>Oxalobacteraceae</taxon>
        <taxon>Noviherbaspirillum</taxon>
    </lineage>
</organism>
<gene>
    <name evidence="1" type="ORF">G3574_27500</name>
</gene>
<sequence>MDKRYNAMSLSEQLALRKQAVEDVLAHPEWSLPQAIRHLKTTMRLTTAELATLAGVGFRTLQDIEGERSEGTVQTMNRLFGVVGLKLGVVRQ</sequence>
<dbReference type="RefSeq" id="WP_163968761.1">
    <property type="nucleotide sequence ID" value="NZ_JAAIVB010000085.1"/>
</dbReference>
<proteinExistence type="predicted"/>
<evidence type="ECO:0000313" key="1">
    <source>
        <dbReference type="EMBL" id="NEX64844.1"/>
    </source>
</evidence>
<dbReference type="Gene3D" id="1.10.260.40">
    <property type="entry name" value="lambda repressor-like DNA-binding domains"/>
    <property type="match status" value="1"/>
</dbReference>
<dbReference type="SUPFAM" id="SSF47413">
    <property type="entry name" value="lambda repressor-like DNA-binding domains"/>
    <property type="match status" value="1"/>
</dbReference>
<dbReference type="EMBL" id="JAAIVB010000085">
    <property type="protein sequence ID" value="NEX64844.1"/>
    <property type="molecule type" value="Genomic_DNA"/>
</dbReference>
<dbReference type="AlphaFoldDB" id="A0A6B3SW14"/>